<dbReference type="AlphaFoldDB" id="A0A2H0TG72"/>
<dbReference type="Proteomes" id="UP000229383">
    <property type="component" value="Unassembled WGS sequence"/>
</dbReference>
<sequence>MDMKYLTFLDRVGNKLALKSAVFKKFSYWQKQILAGLSVSLESMQDLLNRNKERKNDGFAPKIKFRKILTANNKVISVPYVDEEKLVHSQFEPKNIELKALASDSSDETDIDETIGHGDGEVGDVIGQVPISDGGGEGDGDGDGQEGQGPDSGEGEADHSLEEEVYDFGKNLTERFQLPNLKDKVKKVPTDEYTYDLTDRHKGSGQVLDKKETLKCMVKTNLILGRVDKDHLDTGKMVVSPGDKTFRVLSRERVWKAQAVACFMRDYSGSMSGEPTRALVSQHLMIYSWLLVQYEKRVLARFFVHDYVAKEVNAREYFSLDSFGGTLIASGYKKINETIESEGLESNYNIYVFQGTDGDDFDSQGEQALPELNKILGYASRMGVTLFKHPYYSAQNQKTTFEQYIEKGGILERQDVFRMHVMPSYSNVSDEMNIEALKNLIA</sequence>
<evidence type="ECO:0008006" key="4">
    <source>
        <dbReference type="Google" id="ProtNLM"/>
    </source>
</evidence>
<name>A0A2H0TG72_9BACT</name>
<dbReference type="EMBL" id="PFCN01000013">
    <property type="protein sequence ID" value="PIR70531.1"/>
    <property type="molecule type" value="Genomic_DNA"/>
</dbReference>
<evidence type="ECO:0000313" key="2">
    <source>
        <dbReference type="EMBL" id="PIR70531.1"/>
    </source>
</evidence>
<evidence type="ECO:0000313" key="3">
    <source>
        <dbReference type="Proteomes" id="UP000229383"/>
    </source>
</evidence>
<organism evidence="2 3">
    <name type="scientific">Candidatus Niyogibacteria bacterium CG10_big_fil_rev_8_21_14_0_10_42_19</name>
    <dbReference type="NCBI Taxonomy" id="1974725"/>
    <lineage>
        <taxon>Bacteria</taxon>
        <taxon>Candidatus Niyogiibacteriota</taxon>
    </lineage>
</organism>
<feature type="region of interest" description="Disordered" evidence="1">
    <location>
        <begin position="102"/>
        <end position="158"/>
    </location>
</feature>
<accession>A0A2H0TG72</accession>
<dbReference type="InterPro" id="IPR006698">
    <property type="entry name" value="UPF0229"/>
</dbReference>
<reference evidence="3" key="1">
    <citation type="submission" date="2017-09" db="EMBL/GenBank/DDBJ databases">
        <title>Depth-based differentiation of microbial function through sediment-hosted aquifers and enrichment of novel symbionts in the deep terrestrial subsurface.</title>
        <authorList>
            <person name="Probst A.J."/>
            <person name="Ladd B."/>
            <person name="Jarett J.K."/>
            <person name="Geller-Mcgrath D.E."/>
            <person name="Sieber C.M.K."/>
            <person name="Emerson J.B."/>
            <person name="Anantharaman K."/>
            <person name="Thomas B.C."/>
            <person name="Malmstrom R."/>
            <person name="Stieglmeier M."/>
            <person name="Klingl A."/>
            <person name="Woyke T."/>
            <person name="Ryan C.M."/>
            <person name="Banfield J.F."/>
        </authorList>
    </citation>
    <scope>NUCLEOTIDE SEQUENCE [LARGE SCALE GENOMIC DNA]</scope>
</reference>
<dbReference type="PANTHER" id="PTHR30510">
    <property type="entry name" value="UPF0229 PROTEIN YEAH"/>
    <property type="match status" value="1"/>
</dbReference>
<gene>
    <name evidence="2" type="ORF">COU46_00960</name>
</gene>
<evidence type="ECO:0000256" key="1">
    <source>
        <dbReference type="SAM" id="MobiDB-lite"/>
    </source>
</evidence>
<protein>
    <recommendedName>
        <fullName evidence="4">DUF444 domain-containing protein</fullName>
    </recommendedName>
</protein>
<dbReference type="PANTHER" id="PTHR30510:SF2">
    <property type="entry name" value="UPF0229 PROTEIN YEAH"/>
    <property type="match status" value="1"/>
</dbReference>
<comment type="caution">
    <text evidence="2">The sequence shown here is derived from an EMBL/GenBank/DDBJ whole genome shotgun (WGS) entry which is preliminary data.</text>
</comment>
<dbReference type="Pfam" id="PF04285">
    <property type="entry name" value="DUF444"/>
    <property type="match status" value="1"/>
</dbReference>
<proteinExistence type="predicted"/>